<evidence type="ECO:0000256" key="3">
    <source>
        <dbReference type="ARBA" id="ARBA00022692"/>
    </source>
</evidence>
<feature type="transmembrane region" description="Helical" evidence="6">
    <location>
        <begin position="6"/>
        <end position="28"/>
    </location>
</feature>
<dbReference type="Proteomes" id="UP000198926">
    <property type="component" value="Unassembled WGS sequence"/>
</dbReference>
<dbReference type="EMBL" id="FOZM01000001">
    <property type="protein sequence ID" value="SFR96710.1"/>
    <property type="molecule type" value="Genomic_DNA"/>
</dbReference>
<dbReference type="InterPro" id="IPR001123">
    <property type="entry name" value="LeuE-type"/>
</dbReference>
<organism evidence="7 8">
    <name type="scientific">Yoonia litorea</name>
    <dbReference type="NCBI Taxonomy" id="1123755"/>
    <lineage>
        <taxon>Bacteria</taxon>
        <taxon>Pseudomonadati</taxon>
        <taxon>Pseudomonadota</taxon>
        <taxon>Alphaproteobacteria</taxon>
        <taxon>Rhodobacterales</taxon>
        <taxon>Paracoccaceae</taxon>
        <taxon>Yoonia</taxon>
    </lineage>
</organism>
<accession>A0A1I6L0I3</accession>
<reference evidence="7 8" key="1">
    <citation type="submission" date="2016-10" db="EMBL/GenBank/DDBJ databases">
        <authorList>
            <person name="de Groot N.N."/>
        </authorList>
    </citation>
    <scope>NUCLEOTIDE SEQUENCE [LARGE SCALE GENOMIC DNA]</scope>
    <source>
        <strain evidence="7 8">DSM 29433</strain>
    </source>
</reference>
<evidence type="ECO:0000256" key="4">
    <source>
        <dbReference type="ARBA" id="ARBA00022989"/>
    </source>
</evidence>
<comment type="subcellular location">
    <subcellularLocation>
        <location evidence="1">Cell membrane</location>
        <topology evidence="1">Multi-pass membrane protein</topology>
    </subcellularLocation>
</comment>
<keyword evidence="8" id="KW-1185">Reference proteome</keyword>
<dbReference type="AlphaFoldDB" id="A0A1I6L0I3"/>
<dbReference type="Pfam" id="PF01810">
    <property type="entry name" value="LysE"/>
    <property type="match status" value="1"/>
</dbReference>
<evidence type="ECO:0000256" key="5">
    <source>
        <dbReference type="ARBA" id="ARBA00023136"/>
    </source>
</evidence>
<evidence type="ECO:0000313" key="8">
    <source>
        <dbReference type="Proteomes" id="UP000198926"/>
    </source>
</evidence>
<keyword evidence="5 6" id="KW-0472">Membrane</keyword>
<dbReference type="PANTHER" id="PTHR30086:SF19">
    <property type="entry name" value="THREONINE EFFLUX PROTEIN"/>
    <property type="match status" value="1"/>
</dbReference>
<keyword evidence="4 6" id="KW-1133">Transmembrane helix</keyword>
<evidence type="ECO:0000256" key="6">
    <source>
        <dbReference type="SAM" id="Phobius"/>
    </source>
</evidence>
<evidence type="ECO:0000256" key="2">
    <source>
        <dbReference type="ARBA" id="ARBA00022475"/>
    </source>
</evidence>
<dbReference type="PANTHER" id="PTHR30086">
    <property type="entry name" value="ARGININE EXPORTER PROTEIN ARGO"/>
    <property type="match status" value="1"/>
</dbReference>
<dbReference type="RefSeq" id="WP_131802524.1">
    <property type="nucleotide sequence ID" value="NZ_FOZM01000001.1"/>
</dbReference>
<feature type="transmembrane region" description="Helical" evidence="6">
    <location>
        <begin position="127"/>
        <end position="143"/>
    </location>
</feature>
<proteinExistence type="predicted"/>
<keyword evidence="2" id="KW-1003">Cell membrane</keyword>
<dbReference type="GO" id="GO:0015171">
    <property type="term" value="F:amino acid transmembrane transporter activity"/>
    <property type="evidence" value="ECO:0007669"/>
    <property type="project" value="TreeGrafter"/>
</dbReference>
<sequence>MEFVNFWIIIGASLLGGLTPGPATLAIAGTSMARGRTMGLALAWGVTGGSMVWAIFAALGFGAILAANQWLVEIIRYAGAAYFAWLGYKAARSAVRAKHLETKDIGTASHLVAWTKGALIHLTNPKAVIFWGSIFAIGLQPGAHHGSIAWVVGTCVAINFVLVTAYALLFSSRPMTQAYLRARRWLEAAFAAFFGGAAYYLLANRTT</sequence>
<feature type="transmembrane region" description="Helical" evidence="6">
    <location>
        <begin position="149"/>
        <end position="170"/>
    </location>
</feature>
<gene>
    <name evidence="7" type="ORF">SAMN05444714_0026</name>
</gene>
<dbReference type="STRING" id="1123755.SAMN05444714_0026"/>
<protein>
    <submittedName>
        <fullName evidence="7">Threonine/homoserine/homoserine lactone efflux protein</fullName>
    </submittedName>
</protein>
<feature type="transmembrane region" description="Helical" evidence="6">
    <location>
        <begin position="40"/>
        <end position="64"/>
    </location>
</feature>
<feature type="transmembrane region" description="Helical" evidence="6">
    <location>
        <begin position="182"/>
        <end position="202"/>
    </location>
</feature>
<keyword evidence="3 6" id="KW-0812">Transmembrane</keyword>
<dbReference type="OrthoDB" id="7659099at2"/>
<evidence type="ECO:0000313" key="7">
    <source>
        <dbReference type="EMBL" id="SFR96710.1"/>
    </source>
</evidence>
<dbReference type="GO" id="GO:0005886">
    <property type="term" value="C:plasma membrane"/>
    <property type="evidence" value="ECO:0007669"/>
    <property type="project" value="UniProtKB-SubCell"/>
</dbReference>
<name>A0A1I6L0I3_9RHOB</name>
<evidence type="ECO:0000256" key="1">
    <source>
        <dbReference type="ARBA" id="ARBA00004651"/>
    </source>
</evidence>